<comment type="caution">
    <text evidence="1">The sequence shown here is derived from an EMBL/GenBank/DDBJ whole genome shotgun (WGS) entry which is preliminary data.</text>
</comment>
<sequence>MGSSMAKSRRSEYYDHRCRTKDVGSHFSKEYTEYWKRPNAEKSTNFSMEKNEYSYFSNEDCSPTKNTNRYTTVVSAFR</sequence>
<dbReference type="OrthoDB" id="5860251at2759"/>
<name>A0A368GU37_ANCCA</name>
<dbReference type="AlphaFoldDB" id="A0A368GU37"/>
<proteinExistence type="predicted"/>
<accession>A0A368GU37</accession>
<dbReference type="EMBL" id="JOJR01000067">
    <property type="protein sequence ID" value="RCN47108.1"/>
    <property type="molecule type" value="Genomic_DNA"/>
</dbReference>
<gene>
    <name evidence="1" type="ORF">ANCCAN_06831</name>
</gene>
<organism evidence="1 2">
    <name type="scientific">Ancylostoma caninum</name>
    <name type="common">Dog hookworm</name>
    <dbReference type="NCBI Taxonomy" id="29170"/>
    <lineage>
        <taxon>Eukaryota</taxon>
        <taxon>Metazoa</taxon>
        <taxon>Ecdysozoa</taxon>
        <taxon>Nematoda</taxon>
        <taxon>Chromadorea</taxon>
        <taxon>Rhabditida</taxon>
        <taxon>Rhabditina</taxon>
        <taxon>Rhabditomorpha</taxon>
        <taxon>Strongyloidea</taxon>
        <taxon>Ancylostomatidae</taxon>
        <taxon>Ancylostomatinae</taxon>
        <taxon>Ancylostoma</taxon>
    </lineage>
</organism>
<reference evidence="1 2" key="1">
    <citation type="submission" date="2014-10" db="EMBL/GenBank/DDBJ databases">
        <title>Draft genome of the hookworm Ancylostoma caninum.</title>
        <authorList>
            <person name="Mitreva M."/>
        </authorList>
    </citation>
    <scope>NUCLEOTIDE SEQUENCE [LARGE SCALE GENOMIC DNA]</scope>
    <source>
        <strain evidence="1 2">Baltimore</strain>
    </source>
</reference>
<evidence type="ECO:0000313" key="2">
    <source>
        <dbReference type="Proteomes" id="UP000252519"/>
    </source>
</evidence>
<evidence type="ECO:0000313" key="1">
    <source>
        <dbReference type="EMBL" id="RCN47108.1"/>
    </source>
</evidence>
<dbReference type="Proteomes" id="UP000252519">
    <property type="component" value="Unassembled WGS sequence"/>
</dbReference>
<keyword evidence="2" id="KW-1185">Reference proteome</keyword>
<protein>
    <submittedName>
        <fullName evidence="1">Uncharacterized protein</fullName>
    </submittedName>
</protein>